<gene>
    <name evidence="5" type="ORF">SAMN04487968_10461</name>
</gene>
<keyword evidence="6" id="KW-1185">Reference proteome</keyword>
<dbReference type="SUPFAM" id="SSF46785">
    <property type="entry name" value="Winged helix' DNA-binding domain"/>
    <property type="match status" value="1"/>
</dbReference>
<dbReference type="AlphaFoldDB" id="A0A1I1GSC3"/>
<name>A0A1I1GSC3_9ACTN</name>
<dbReference type="CDD" id="cd00090">
    <property type="entry name" value="HTH_ARSR"/>
    <property type="match status" value="1"/>
</dbReference>
<dbReference type="InterPro" id="IPR036390">
    <property type="entry name" value="WH_DNA-bd_sf"/>
</dbReference>
<dbReference type="InterPro" id="IPR036527">
    <property type="entry name" value="SCP2_sterol-bd_dom_sf"/>
</dbReference>
<protein>
    <submittedName>
        <fullName evidence="5">Transcriptional regulator, HxlR family</fullName>
    </submittedName>
</protein>
<dbReference type="SUPFAM" id="SSF55718">
    <property type="entry name" value="SCP-like"/>
    <property type="match status" value="1"/>
</dbReference>
<dbReference type="PROSITE" id="PS51118">
    <property type="entry name" value="HTH_HXLR"/>
    <property type="match status" value="1"/>
</dbReference>
<accession>A0A1I1GSC3</accession>
<dbReference type="Gene3D" id="1.10.10.10">
    <property type="entry name" value="Winged helix-like DNA-binding domain superfamily/Winged helix DNA-binding domain"/>
    <property type="match status" value="1"/>
</dbReference>
<evidence type="ECO:0000256" key="3">
    <source>
        <dbReference type="ARBA" id="ARBA00023163"/>
    </source>
</evidence>
<evidence type="ECO:0000256" key="1">
    <source>
        <dbReference type="ARBA" id="ARBA00023015"/>
    </source>
</evidence>
<dbReference type="Gene3D" id="3.30.1050.10">
    <property type="entry name" value="SCP2 sterol-binding domain"/>
    <property type="match status" value="1"/>
</dbReference>
<evidence type="ECO:0000313" key="6">
    <source>
        <dbReference type="Proteomes" id="UP000198832"/>
    </source>
</evidence>
<feature type="domain" description="HTH hxlR-type" evidence="4">
    <location>
        <begin position="16"/>
        <end position="114"/>
    </location>
</feature>
<keyword evidence="3" id="KW-0804">Transcription</keyword>
<dbReference type="RefSeq" id="WP_091121712.1">
    <property type="nucleotide sequence ID" value="NZ_FOLB01000004.1"/>
</dbReference>
<dbReference type="OrthoDB" id="9792527at2"/>
<proteinExistence type="predicted"/>
<keyword evidence="2" id="KW-0238">DNA-binding</keyword>
<dbReference type="PANTHER" id="PTHR33204">
    <property type="entry name" value="TRANSCRIPTIONAL REGULATOR, MARR FAMILY"/>
    <property type="match status" value="1"/>
</dbReference>
<evidence type="ECO:0000259" key="4">
    <source>
        <dbReference type="PROSITE" id="PS51118"/>
    </source>
</evidence>
<dbReference type="InterPro" id="IPR011991">
    <property type="entry name" value="ArsR-like_HTH"/>
</dbReference>
<keyword evidence="1" id="KW-0805">Transcription regulation</keyword>
<dbReference type="Proteomes" id="UP000198832">
    <property type="component" value="Unassembled WGS sequence"/>
</dbReference>
<dbReference type="EMBL" id="FOLB01000004">
    <property type="protein sequence ID" value="SFC14687.1"/>
    <property type="molecule type" value="Genomic_DNA"/>
</dbReference>
<dbReference type="Pfam" id="PF01638">
    <property type="entry name" value="HxlR"/>
    <property type="match status" value="1"/>
</dbReference>
<dbReference type="PANTHER" id="PTHR33204:SF18">
    <property type="entry name" value="TRANSCRIPTIONAL REGULATORY PROTEIN"/>
    <property type="match status" value="1"/>
</dbReference>
<evidence type="ECO:0000256" key="2">
    <source>
        <dbReference type="ARBA" id="ARBA00023125"/>
    </source>
</evidence>
<dbReference type="GO" id="GO:0003677">
    <property type="term" value="F:DNA binding"/>
    <property type="evidence" value="ECO:0007669"/>
    <property type="project" value="UniProtKB-KW"/>
</dbReference>
<dbReference type="STRING" id="574651.SAMN04487968_10461"/>
<organism evidence="5 6">
    <name type="scientific">Nocardioides terrae</name>
    <dbReference type="NCBI Taxonomy" id="574651"/>
    <lineage>
        <taxon>Bacteria</taxon>
        <taxon>Bacillati</taxon>
        <taxon>Actinomycetota</taxon>
        <taxon>Actinomycetes</taxon>
        <taxon>Propionibacteriales</taxon>
        <taxon>Nocardioidaceae</taxon>
        <taxon>Nocardioides</taxon>
    </lineage>
</organism>
<dbReference type="InterPro" id="IPR036388">
    <property type="entry name" value="WH-like_DNA-bd_sf"/>
</dbReference>
<reference evidence="5 6" key="1">
    <citation type="submission" date="2016-10" db="EMBL/GenBank/DDBJ databases">
        <authorList>
            <person name="de Groot N.N."/>
        </authorList>
    </citation>
    <scope>NUCLEOTIDE SEQUENCE [LARGE SCALE GENOMIC DNA]</scope>
    <source>
        <strain evidence="5 6">CGMCC 1.7056</strain>
    </source>
</reference>
<evidence type="ECO:0000313" key="5">
    <source>
        <dbReference type="EMBL" id="SFC14687.1"/>
    </source>
</evidence>
<dbReference type="InterPro" id="IPR002577">
    <property type="entry name" value="HTH_HxlR"/>
</dbReference>
<sequence length="234" mass="24886">MELPPKKTYADLGDACATAHALDVVGDRWSLIIARELMLGPRRFGDLQSAVVGITPAVLTDRLRHLADAGVVEQVTLDDLARTRAYRLTPWGSGLEAVMAALGRWAHASAGFPVAGAGMTPDGAIVAMRTMTPPSPQAPRPVELGLELVDVRRPAAGVRRYRLRWRRRSFELVEGTVEAPDATVTGDSTAWTAAVFGMAPLDALEHDGALSVTGDRAALAAVLELYRGVAAELA</sequence>